<keyword evidence="5" id="KW-1003">Cell membrane</keyword>
<keyword evidence="9" id="KW-0547">Nucleotide-binding</keyword>
<feature type="domain" description="Histidine kinase" evidence="20">
    <location>
        <begin position="740"/>
        <end position="966"/>
    </location>
</feature>
<keyword evidence="6 17" id="KW-0597">Phosphoprotein</keyword>
<dbReference type="InterPro" id="IPR004358">
    <property type="entry name" value="Sig_transdc_His_kin-like_C"/>
</dbReference>
<dbReference type="NCBIfam" id="TIGR00229">
    <property type="entry name" value="sensory_box"/>
    <property type="match status" value="1"/>
</dbReference>
<evidence type="ECO:0000313" key="26">
    <source>
        <dbReference type="Proteomes" id="UP000729701"/>
    </source>
</evidence>
<evidence type="ECO:0000256" key="9">
    <source>
        <dbReference type="ARBA" id="ARBA00022741"/>
    </source>
</evidence>
<dbReference type="SMART" id="SM00304">
    <property type="entry name" value="HAMP"/>
    <property type="match status" value="1"/>
</dbReference>
<dbReference type="GO" id="GO:0000155">
    <property type="term" value="F:phosphorelay sensor kinase activity"/>
    <property type="evidence" value="ECO:0007669"/>
    <property type="project" value="InterPro"/>
</dbReference>
<feature type="modified residue" description="4-aspartylphosphate" evidence="17">
    <location>
        <position position="1040"/>
    </location>
</feature>
<dbReference type="InterPro" id="IPR003661">
    <property type="entry name" value="HisK_dim/P_dom"/>
</dbReference>
<dbReference type="Gene3D" id="3.30.565.10">
    <property type="entry name" value="Histidine kinase-like ATPase, C-terminal domain"/>
    <property type="match status" value="1"/>
</dbReference>
<evidence type="ECO:0000256" key="8">
    <source>
        <dbReference type="ARBA" id="ARBA00022692"/>
    </source>
</evidence>
<reference evidence="25" key="2">
    <citation type="journal article" date="2022" name="Microbiol. Resour. Announc.">
        <title>Metagenome Sequencing to Explore Phylogenomics of Terrestrial Cyanobacteria.</title>
        <authorList>
            <person name="Ward R.D."/>
            <person name="Stajich J.E."/>
            <person name="Johansen J.R."/>
            <person name="Huntemann M."/>
            <person name="Clum A."/>
            <person name="Foster B."/>
            <person name="Foster B."/>
            <person name="Roux S."/>
            <person name="Palaniappan K."/>
            <person name="Varghese N."/>
            <person name="Mukherjee S."/>
            <person name="Reddy T.B.K."/>
            <person name="Daum C."/>
            <person name="Copeland A."/>
            <person name="Chen I.A."/>
            <person name="Ivanova N.N."/>
            <person name="Kyrpides N.C."/>
            <person name="Shapiro N."/>
            <person name="Eloe-Fadrosh E.A."/>
            <person name="Pietrasiak N."/>
        </authorList>
    </citation>
    <scope>NUCLEOTIDE SEQUENCE</scope>
    <source>
        <strain evidence="25">GSE-NOS-MK-12-04C</strain>
    </source>
</reference>
<dbReference type="FunFam" id="1.10.287.130:FF:000038">
    <property type="entry name" value="Sensory transduction histidine kinase"/>
    <property type="match status" value="1"/>
</dbReference>
<sequence>MSLTQPLKDFFVKVTGKTKLRKVLIVPFVVQIVSTVGLVGYVSFKNGQQAVNNVALQLRREISDRTQQYLVSYLEKPHLINQINANAMRLAQLNLEDRKGFEHHLYQQIKLFDSVTTSAIATESGETIGVGRYLDGKMYIGVQDKSSDKIYSYQTNSKGERGKLVKTVSNYNPRNLLWYKAAVEKGKATWSPILIWKLRPITISINASLPLYDGERKLKAVLTSALSFDDINQFLEHLKISHSGKAFIIDRSGLIVATSTDEKPFITSSDGQSVQRIKATRVSVPLIRSTAEYLTTRFRNLNEIKSSQQLDFFIKGERQFLQVTPLKDDKGLDWLIVVVVPESDFMAEINTNSRNTILLCITALIVAIVVGILTARWVTKPLLQLNDAAKNIASGDWDKTLAINRADEVGELATSFKIMAAQIQTNFAQLQSLNEALARSENRLTQILEAIPVGISVHDMTGQVIYCNPTSSQLLGIEALPSAKTEQLAQIYHVYQTGTEQLYPVENMPIVCSLRGERARVDDMEIRLPERTVPLEVYSTPLFDETGKIVAAIAAFFDISERKETEQILANYNRTLEAQVAERTAELHRENAERELLAGKLRSSEEKIRTVFDAITDIVLIIDDKKSIQVIPTKTVSSHNCDPNLLDSIVKKFFQQDEQESWFAKVQQAMSTQANVNFDYNLWVGNREIWFAASLSPLSNNSLVWVARDITERKLAESALQKAALAAEVANKAKSTFLANMSHELRTPLNCVLGFAQILQRDKNLTPDQNRDITMIYKSGNHLLTLINDILDLAKIEAEKVELYTTDLNLSSLLVEISELFRLKAVEKRIEFIYQPLNQLPKIIHGDEKRLRQVLINLLGNAVKFTQQGSVSLKVEVIGDSEECHRLTIPKIRFQIEDTGIGIPPEELDKIFLPFEQVRNISHYSEGTGLGLAITQKIIFLMGSEIFLHSTPGIGSKFWFDLQLPEVTNSMETTTRKSTNNIIGYEGKKCTVLIIDDKRENRLVIVNMLKTIGFEIKEAANGLLGLEAALASQPDLIITDLIMPVMDGLEMTRKLRQIPQLQSIPVIAASAKVFEIDRKQSLESGCNDFLFLPIQVEELLEQIQAYLNLSWIYDNQFIEPLKTETTPPLEELIQLSQALKMGNAEAIEDQFFLIEQLYPETNSFVNKLRVLAANFQYEQIISLLDQSLSPP</sequence>
<evidence type="ECO:0000259" key="23">
    <source>
        <dbReference type="PROSITE" id="PS50113"/>
    </source>
</evidence>
<dbReference type="SMART" id="SM00388">
    <property type="entry name" value="HisKA"/>
    <property type="match status" value="1"/>
</dbReference>
<dbReference type="Pfam" id="PF13188">
    <property type="entry name" value="PAS_8"/>
    <property type="match status" value="1"/>
</dbReference>
<dbReference type="CDD" id="cd17546">
    <property type="entry name" value="REC_hyHK_CKI1_RcsC-like"/>
    <property type="match status" value="1"/>
</dbReference>
<dbReference type="Gene3D" id="3.30.450.20">
    <property type="entry name" value="PAS domain"/>
    <property type="match status" value="3"/>
</dbReference>
<feature type="transmembrane region" description="Helical" evidence="19">
    <location>
        <begin position="356"/>
        <end position="378"/>
    </location>
</feature>
<evidence type="ECO:0000259" key="22">
    <source>
        <dbReference type="PROSITE" id="PS50112"/>
    </source>
</evidence>
<feature type="coiled-coil region" evidence="18">
    <location>
        <begin position="562"/>
        <end position="593"/>
    </location>
</feature>
<dbReference type="PANTHER" id="PTHR43047">
    <property type="entry name" value="TWO-COMPONENT HISTIDINE PROTEIN KINASE"/>
    <property type="match status" value="1"/>
</dbReference>
<evidence type="ECO:0000256" key="7">
    <source>
        <dbReference type="ARBA" id="ARBA00022679"/>
    </source>
</evidence>
<dbReference type="GO" id="GO:0005524">
    <property type="term" value="F:ATP binding"/>
    <property type="evidence" value="ECO:0007669"/>
    <property type="project" value="UniProtKB-KW"/>
</dbReference>
<comment type="similarity">
    <text evidence="3">In the N-terminal section; belongs to the phytochrome family.</text>
</comment>
<comment type="subcellular location">
    <subcellularLocation>
        <location evidence="2">Cell membrane</location>
        <topology evidence="2">Multi-pass membrane protein</topology>
    </subcellularLocation>
</comment>
<dbReference type="SUPFAM" id="SSF55785">
    <property type="entry name" value="PYP-like sensor domain (PAS domain)"/>
    <property type="match status" value="2"/>
</dbReference>
<dbReference type="AlphaFoldDB" id="A0A951QQJ2"/>
<comment type="caution">
    <text evidence="25">The sequence shown here is derived from an EMBL/GenBank/DDBJ whole genome shotgun (WGS) entry which is preliminary data.</text>
</comment>
<evidence type="ECO:0000256" key="5">
    <source>
        <dbReference type="ARBA" id="ARBA00022475"/>
    </source>
</evidence>
<dbReference type="PROSITE" id="PS50109">
    <property type="entry name" value="HIS_KIN"/>
    <property type="match status" value="1"/>
</dbReference>
<dbReference type="Pfam" id="PF00672">
    <property type="entry name" value="HAMP"/>
    <property type="match status" value="1"/>
</dbReference>
<evidence type="ECO:0000256" key="12">
    <source>
        <dbReference type="ARBA" id="ARBA00022989"/>
    </source>
</evidence>
<organism evidence="25 26">
    <name type="scientific">Cyanomargarita calcarea GSE-NOS-MK-12-04C</name>
    <dbReference type="NCBI Taxonomy" id="2839659"/>
    <lineage>
        <taxon>Bacteria</taxon>
        <taxon>Bacillati</taxon>
        <taxon>Cyanobacteriota</taxon>
        <taxon>Cyanophyceae</taxon>
        <taxon>Nostocales</taxon>
        <taxon>Cyanomargaritaceae</taxon>
        <taxon>Cyanomargarita</taxon>
    </lineage>
</organism>
<evidence type="ECO:0000259" key="20">
    <source>
        <dbReference type="PROSITE" id="PS50109"/>
    </source>
</evidence>
<dbReference type="PRINTS" id="PR00344">
    <property type="entry name" value="BCTRLSENSOR"/>
</dbReference>
<dbReference type="Pfam" id="PF00512">
    <property type="entry name" value="HisKA"/>
    <property type="match status" value="1"/>
</dbReference>
<dbReference type="Pfam" id="PF02743">
    <property type="entry name" value="dCache_1"/>
    <property type="match status" value="1"/>
</dbReference>
<dbReference type="EMBL" id="JAHHGZ010000033">
    <property type="protein sequence ID" value="MBW4670654.1"/>
    <property type="molecule type" value="Genomic_DNA"/>
</dbReference>
<dbReference type="SUPFAM" id="SSF47384">
    <property type="entry name" value="Homodimeric domain of signal transducing histidine kinase"/>
    <property type="match status" value="1"/>
</dbReference>
<dbReference type="InterPro" id="IPR011006">
    <property type="entry name" value="CheY-like_superfamily"/>
</dbReference>
<dbReference type="PROSITE" id="PS50112">
    <property type="entry name" value="PAS"/>
    <property type="match status" value="1"/>
</dbReference>
<evidence type="ECO:0000256" key="14">
    <source>
        <dbReference type="ARBA" id="ARBA00023136"/>
    </source>
</evidence>
<keyword evidence="14 19" id="KW-0472">Membrane</keyword>
<dbReference type="CDD" id="cd16922">
    <property type="entry name" value="HATPase_EvgS-ArcB-TorS-like"/>
    <property type="match status" value="1"/>
</dbReference>
<dbReference type="FunFam" id="3.30.565.10:FF:000010">
    <property type="entry name" value="Sensor histidine kinase RcsC"/>
    <property type="match status" value="1"/>
</dbReference>
<comment type="catalytic activity">
    <reaction evidence="1">
        <text>ATP + protein L-histidine = ADP + protein N-phospho-L-histidine.</text>
        <dbReference type="EC" id="2.7.13.3"/>
    </reaction>
</comment>
<evidence type="ECO:0000256" key="10">
    <source>
        <dbReference type="ARBA" id="ARBA00022777"/>
    </source>
</evidence>
<keyword evidence="12 19" id="KW-1133">Transmembrane helix</keyword>
<dbReference type="CDD" id="cd06225">
    <property type="entry name" value="HAMP"/>
    <property type="match status" value="1"/>
</dbReference>
<dbReference type="PROSITE" id="PS50113">
    <property type="entry name" value="PAC"/>
    <property type="match status" value="1"/>
</dbReference>
<feature type="domain" description="PAC" evidence="23">
    <location>
        <begin position="519"/>
        <end position="571"/>
    </location>
</feature>
<dbReference type="InterPro" id="IPR003660">
    <property type="entry name" value="HAMP_dom"/>
</dbReference>
<dbReference type="SMART" id="SM00387">
    <property type="entry name" value="HATPase_c"/>
    <property type="match status" value="1"/>
</dbReference>
<feature type="domain" description="Response regulatory" evidence="21">
    <location>
        <begin position="991"/>
        <end position="1107"/>
    </location>
</feature>
<evidence type="ECO:0000256" key="6">
    <source>
        <dbReference type="ARBA" id="ARBA00022553"/>
    </source>
</evidence>
<dbReference type="InterPro" id="IPR033479">
    <property type="entry name" value="dCache_1"/>
</dbReference>
<evidence type="ECO:0000256" key="16">
    <source>
        <dbReference type="ARBA" id="ARBA00074306"/>
    </source>
</evidence>
<dbReference type="PROSITE" id="PS50110">
    <property type="entry name" value="RESPONSE_REGULATORY"/>
    <property type="match status" value="1"/>
</dbReference>
<dbReference type="SMART" id="SM00448">
    <property type="entry name" value="REC"/>
    <property type="match status" value="1"/>
</dbReference>
<gene>
    <name evidence="25" type="ORF">KME60_25345</name>
</gene>
<dbReference type="SMART" id="SM00091">
    <property type="entry name" value="PAS"/>
    <property type="match status" value="1"/>
</dbReference>
<keyword evidence="8 19" id="KW-0812">Transmembrane</keyword>
<keyword evidence="13" id="KW-0902">Two-component regulatory system</keyword>
<dbReference type="CDD" id="cd00082">
    <property type="entry name" value="HisKA"/>
    <property type="match status" value="1"/>
</dbReference>
<dbReference type="GO" id="GO:0005886">
    <property type="term" value="C:plasma membrane"/>
    <property type="evidence" value="ECO:0007669"/>
    <property type="project" value="UniProtKB-SubCell"/>
</dbReference>
<evidence type="ECO:0000256" key="4">
    <source>
        <dbReference type="ARBA" id="ARBA00012438"/>
    </source>
</evidence>
<dbReference type="InterPro" id="IPR003594">
    <property type="entry name" value="HATPase_dom"/>
</dbReference>
<dbReference type="EC" id="2.7.13.3" evidence="4"/>
<dbReference type="InterPro" id="IPR036890">
    <property type="entry name" value="HATPase_C_sf"/>
</dbReference>
<dbReference type="InterPro" id="IPR036097">
    <property type="entry name" value="HisK_dim/P_sf"/>
</dbReference>
<dbReference type="InterPro" id="IPR001789">
    <property type="entry name" value="Sig_transdc_resp-reg_receiver"/>
</dbReference>
<evidence type="ECO:0000256" key="13">
    <source>
        <dbReference type="ARBA" id="ARBA00023012"/>
    </source>
</evidence>
<reference evidence="25" key="1">
    <citation type="submission" date="2021-05" db="EMBL/GenBank/DDBJ databases">
        <authorList>
            <person name="Pietrasiak N."/>
            <person name="Ward R."/>
            <person name="Stajich J.E."/>
            <person name="Kurbessoian T."/>
        </authorList>
    </citation>
    <scope>NUCLEOTIDE SEQUENCE</scope>
    <source>
        <strain evidence="25">GSE-NOS-MK-12-04C</strain>
    </source>
</reference>
<keyword evidence="7" id="KW-0808">Transferase</keyword>
<evidence type="ECO:0000259" key="21">
    <source>
        <dbReference type="PROSITE" id="PS50110"/>
    </source>
</evidence>
<feature type="domain" description="PAS" evidence="22">
    <location>
        <begin position="440"/>
        <end position="478"/>
    </location>
</feature>
<name>A0A951QQJ2_9CYAN</name>
<dbReference type="Pfam" id="PF00072">
    <property type="entry name" value="Response_reg"/>
    <property type="match status" value="1"/>
</dbReference>
<dbReference type="SUPFAM" id="SSF52172">
    <property type="entry name" value="CheY-like"/>
    <property type="match status" value="1"/>
</dbReference>
<dbReference type="InterPro" id="IPR035965">
    <property type="entry name" value="PAS-like_dom_sf"/>
</dbReference>
<keyword evidence="11" id="KW-0067">ATP-binding</keyword>
<dbReference type="Proteomes" id="UP000729701">
    <property type="component" value="Unassembled WGS sequence"/>
</dbReference>
<accession>A0A951QQJ2</accession>
<evidence type="ECO:0000256" key="2">
    <source>
        <dbReference type="ARBA" id="ARBA00004651"/>
    </source>
</evidence>
<dbReference type="Gene3D" id="1.10.287.130">
    <property type="match status" value="1"/>
</dbReference>
<dbReference type="InterPro" id="IPR000014">
    <property type="entry name" value="PAS"/>
</dbReference>
<evidence type="ECO:0000259" key="24">
    <source>
        <dbReference type="PROSITE" id="PS50885"/>
    </source>
</evidence>
<evidence type="ECO:0000313" key="25">
    <source>
        <dbReference type="EMBL" id="MBW4670654.1"/>
    </source>
</evidence>
<keyword evidence="10" id="KW-0418">Kinase</keyword>
<feature type="domain" description="HAMP" evidence="24">
    <location>
        <begin position="376"/>
        <end position="428"/>
    </location>
</feature>
<evidence type="ECO:0000256" key="15">
    <source>
        <dbReference type="ARBA" id="ARBA00023306"/>
    </source>
</evidence>
<dbReference type="SUPFAM" id="SSF158472">
    <property type="entry name" value="HAMP domain-like"/>
    <property type="match status" value="1"/>
</dbReference>
<keyword evidence="18" id="KW-0175">Coiled coil</keyword>
<evidence type="ECO:0000256" key="3">
    <source>
        <dbReference type="ARBA" id="ARBA00006402"/>
    </source>
</evidence>
<keyword evidence="15" id="KW-0131">Cell cycle</keyword>
<dbReference type="PROSITE" id="PS50885">
    <property type="entry name" value="HAMP"/>
    <property type="match status" value="1"/>
</dbReference>
<evidence type="ECO:0000256" key="18">
    <source>
        <dbReference type="SAM" id="Coils"/>
    </source>
</evidence>
<dbReference type="Gene3D" id="3.40.50.2300">
    <property type="match status" value="1"/>
</dbReference>
<dbReference type="InterPro" id="IPR005467">
    <property type="entry name" value="His_kinase_dom"/>
</dbReference>
<protein>
    <recommendedName>
        <fullName evidence="16">Circadian input-output histidine kinase CikA</fullName>
        <ecNumber evidence="4">2.7.13.3</ecNumber>
    </recommendedName>
</protein>
<dbReference type="InterPro" id="IPR000700">
    <property type="entry name" value="PAS-assoc_C"/>
</dbReference>
<evidence type="ECO:0000256" key="19">
    <source>
        <dbReference type="SAM" id="Phobius"/>
    </source>
</evidence>
<dbReference type="Pfam" id="PF02518">
    <property type="entry name" value="HATPase_c"/>
    <property type="match status" value="1"/>
</dbReference>
<feature type="transmembrane region" description="Helical" evidence="19">
    <location>
        <begin position="24"/>
        <end position="44"/>
    </location>
</feature>
<proteinExistence type="inferred from homology"/>
<dbReference type="Gene3D" id="6.10.340.10">
    <property type="match status" value="1"/>
</dbReference>
<evidence type="ECO:0000256" key="17">
    <source>
        <dbReference type="PROSITE-ProRule" id="PRU00169"/>
    </source>
</evidence>
<dbReference type="SUPFAM" id="SSF55874">
    <property type="entry name" value="ATPase domain of HSP90 chaperone/DNA topoisomerase II/histidine kinase"/>
    <property type="match status" value="1"/>
</dbReference>
<evidence type="ECO:0000256" key="11">
    <source>
        <dbReference type="ARBA" id="ARBA00022840"/>
    </source>
</evidence>
<dbReference type="CDD" id="cd00130">
    <property type="entry name" value="PAS"/>
    <property type="match status" value="1"/>
</dbReference>
<evidence type="ECO:0000256" key="1">
    <source>
        <dbReference type="ARBA" id="ARBA00000085"/>
    </source>
</evidence>